<organism evidence="2 3">
    <name type="scientific">Phyllostomus discolor</name>
    <name type="common">pale spear-nosed bat</name>
    <dbReference type="NCBI Taxonomy" id="89673"/>
    <lineage>
        <taxon>Eukaryota</taxon>
        <taxon>Metazoa</taxon>
        <taxon>Chordata</taxon>
        <taxon>Craniata</taxon>
        <taxon>Vertebrata</taxon>
        <taxon>Euteleostomi</taxon>
        <taxon>Mammalia</taxon>
        <taxon>Eutheria</taxon>
        <taxon>Laurasiatheria</taxon>
        <taxon>Chiroptera</taxon>
        <taxon>Yangochiroptera</taxon>
        <taxon>Phyllostomidae</taxon>
        <taxon>Phyllostominae</taxon>
        <taxon>Phyllostomus</taxon>
    </lineage>
</organism>
<evidence type="ECO:0000313" key="3">
    <source>
        <dbReference type="Proteomes" id="UP000664940"/>
    </source>
</evidence>
<dbReference type="EMBL" id="JABVXQ010000011">
    <property type="protein sequence ID" value="KAF6086225.1"/>
    <property type="molecule type" value="Genomic_DNA"/>
</dbReference>
<comment type="caution">
    <text evidence="2">The sequence shown here is derived from an EMBL/GenBank/DDBJ whole genome shotgun (WGS) entry which is preliminary data.</text>
</comment>
<evidence type="ECO:0000313" key="2">
    <source>
        <dbReference type="EMBL" id="KAF6086225.1"/>
    </source>
</evidence>
<name>A0A833Z744_9CHIR</name>
<reference evidence="2 3" key="1">
    <citation type="journal article" date="2020" name="Nature">
        <title>Six reference-quality genomes reveal evolution of bat adaptations.</title>
        <authorList>
            <person name="Jebb D."/>
            <person name="Huang Z."/>
            <person name="Pippel M."/>
            <person name="Hughes G.M."/>
            <person name="Lavrichenko K."/>
            <person name="Devanna P."/>
            <person name="Winkler S."/>
            <person name="Jermiin L.S."/>
            <person name="Skirmuntt E.C."/>
            <person name="Katzourakis A."/>
            <person name="Burkitt-Gray L."/>
            <person name="Ray D.A."/>
            <person name="Sullivan K.A.M."/>
            <person name="Roscito J.G."/>
            <person name="Kirilenko B.M."/>
            <person name="Davalos L.M."/>
            <person name="Corthals A.P."/>
            <person name="Power M.L."/>
            <person name="Jones G."/>
            <person name="Ransome R.D."/>
            <person name="Dechmann D.K.N."/>
            <person name="Locatelli A.G."/>
            <person name="Puechmaille S.J."/>
            <person name="Fedrigo O."/>
            <person name="Jarvis E.D."/>
            <person name="Hiller M."/>
            <person name="Vernes S.C."/>
            <person name="Myers E.W."/>
            <person name="Teeling E.C."/>
        </authorList>
    </citation>
    <scope>NUCLEOTIDE SEQUENCE [LARGE SCALE GENOMIC DNA]</scope>
    <source>
        <strain evidence="2">Bat1K_MPI-CBG_1</strain>
    </source>
</reference>
<accession>A0A833Z744</accession>
<protein>
    <submittedName>
        <fullName evidence="2">Uncharacterized protein</fullName>
    </submittedName>
</protein>
<sequence>MLLRLRHELAPSPSPASLLIRGAGTIVLSLGRPGAARRRGGVWRLSGARVGQSTSLRPPRPSSQPRSWSSPAPPASLTHSALCPRSRVCTGRALGLTPAAPPRWTADLSDAQAAAPASSAPYRWVGEATGDSVRPTKAVGATRFGLPTVKAREMPTKMIKALKTKECKKAYNTL</sequence>
<proteinExistence type="predicted"/>
<dbReference type="Proteomes" id="UP000664940">
    <property type="component" value="Unassembled WGS sequence"/>
</dbReference>
<feature type="compositionally biased region" description="Low complexity" evidence="1">
    <location>
        <begin position="52"/>
        <end position="78"/>
    </location>
</feature>
<gene>
    <name evidence="2" type="ORF">HJG60_008420</name>
</gene>
<feature type="region of interest" description="Disordered" evidence="1">
    <location>
        <begin position="47"/>
        <end position="79"/>
    </location>
</feature>
<dbReference type="AlphaFoldDB" id="A0A833Z744"/>
<evidence type="ECO:0000256" key="1">
    <source>
        <dbReference type="SAM" id="MobiDB-lite"/>
    </source>
</evidence>